<accession>A0ABV6K0H7</accession>
<name>A0ABV6K0H7_9LACO</name>
<dbReference type="EMBL" id="JBHLUK010000010">
    <property type="protein sequence ID" value="MFC0422945.1"/>
    <property type="molecule type" value="Genomic_DNA"/>
</dbReference>
<dbReference type="InterPro" id="IPR023130">
    <property type="entry name" value="Ta0600-like_sf"/>
</dbReference>
<evidence type="ECO:0000256" key="1">
    <source>
        <dbReference type="ARBA" id="ARBA00023025"/>
    </source>
</evidence>
<dbReference type="RefSeq" id="WP_137644700.1">
    <property type="nucleotide sequence ID" value="NZ_BAABRM010000012.1"/>
</dbReference>
<dbReference type="Pfam" id="PF08951">
    <property type="entry name" value="EntA_Immun"/>
    <property type="match status" value="1"/>
</dbReference>
<comment type="caution">
    <text evidence="2">The sequence shown here is derived from an EMBL/GenBank/DDBJ whole genome shotgun (WGS) entry which is preliminary data.</text>
</comment>
<organism evidence="2 3">
    <name type="scientific">Lactiplantibacillus plajomi</name>
    <dbReference type="NCBI Taxonomy" id="1457217"/>
    <lineage>
        <taxon>Bacteria</taxon>
        <taxon>Bacillati</taxon>
        <taxon>Bacillota</taxon>
        <taxon>Bacilli</taxon>
        <taxon>Lactobacillales</taxon>
        <taxon>Lactobacillaceae</taxon>
        <taxon>Lactiplantibacillus</taxon>
    </lineage>
</organism>
<dbReference type="InterPro" id="IPR015046">
    <property type="entry name" value="LciA_Immunity-like"/>
</dbReference>
<dbReference type="Proteomes" id="UP001589855">
    <property type="component" value="Unassembled WGS sequence"/>
</dbReference>
<evidence type="ECO:0000313" key="3">
    <source>
        <dbReference type="Proteomes" id="UP001589855"/>
    </source>
</evidence>
<proteinExistence type="predicted"/>
<dbReference type="Gene3D" id="1.20.1440.50">
    <property type="entry name" value="Ta0600-like"/>
    <property type="match status" value="1"/>
</dbReference>
<keyword evidence="1" id="KW-0079">Bacteriocin immunity</keyword>
<reference evidence="2 3" key="1">
    <citation type="submission" date="2024-09" db="EMBL/GenBank/DDBJ databases">
        <authorList>
            <person name="Sun Q."/>
            <person name="Mori K."/>
        </authorList>
    </citation>
    <scope>NUCLEOTIDE SEQUENCE [LARGE SCALE GENOMIC DNA]</scope>
    <source>
        <strain evidence="2 3">TBRC 4575</strain>
    </source>
</reference>
<evidence type="ECO:0000313" key="2">
    <source>
        <dbReference type="EMBL" id="MFC0422945.1"/>
    </source>
</evidence>
<protein>
    <submittedName>
        <fullName evidence="2">Bacteriocin immunity protein</fullName>
    </submittedName>
</protein>
<sequence length="95" mass="10351">MLKNENAIALVAAIDTAYNDPAVQAIPELTQLLVAALQKLDCVADHHQVAADLNRDLTVWSQAHTTGPAALNALYLETLKDGTGIDYHLPYQQRD</sequence>
<keyword evidence="3" id="KW-1185">Reference proteome</keyword>
<gene>
    <name evidence="2" type="ORF">ACFFGS_02020</name>
</gene>
<dbReference type="SUPFAM" id="SSF109797">
    <property type="entry name" value="Bacteriocin immunity protein-like"/>
    <property type="match status" value="1"/>
</dbReference>